<evidence type="ECO:0000313" key="3">
    <source>
        <dbReference type="Proteomes" id="UP000290572"/>
    </source>
</evidence>
<feature type="transmembrane region" description="Helical" evidence="1">
    <location>
        <begin position="109"/>
        <end position="135"/>
    </location>
</feature>
<organism evidence="2 3">
    <name type="scientific">Labeo rohita</name>
    <name type="common">Indian major carp</name>
    <name type="synonym">Cyprinus rohita</name>
    <dbReference type="NCBI Taxonomy" id="84645"/>
    <lineage>
        <taxon>Eukaryota</taxon>
        <taxon>Metazoa</taxon>
        <taxon>Chordata</taxon>
        <taxon>Craniata</taxon>
        <taxon>Vertebrata</taxon>
        <taxon>Euteleostomi</taxon>
        <taxon>Actinopterygii</taxon>
        <taxon>Neopterygii</taxon>
        <taxon>Teleostei</taxon>
        <taxon>Ostariophysi</taxon>
        <taxon>Cypriniformes</taxon>
        <taxon>Cyprinidae</taxon>
        <taxon>Labeoninae</taxon>
        <taxon>Labeonini</taxon>
        <taxon>Labeo</taxon>
    </lineage>
</organism>
<feature type="transmembrane region" description="Helical" evidence="1">
    <location>
        <begin position="147"/>
        <end position="166"/>
    </location>
</feature>
<evidence type="ECO:0000256" key="1">
    <source>
        <dbReference type="SAM" id="Phobius"/>
    </source>
</evidence>
<gene>
    <name evidence="2" type="ORF">ROHU_030784</name>
</gene>
<keyword evidence="1" id="KW-0812">Transmembrane</keyword>
<evidence type="ECO:0000313" key="2">
    <source>
        <dbReference type="EMBL" id="RXN10425.1"/>
    </source>
</evidence>
<sequence>MPLLRAQTATAQRVPVGQQFQKKLRKKTKKTTLYPQLNITAFLNKASFLPNDRVFGRIEQDIQKFTTIVLLDEYNNIAEAWSCLSIWKGLTVKEETASTLPQNIMTVQIMIGLLTLLFGIVCTVNAQSIFVITGLPYWGSIIVNASLGMNIFSTITAGIAIIFTSLDLALGPMNTYCSGYDCYYFERTYEVNGKVGCHYTLKQIMAEAGWEVGWFAETVEIGIAKNVGGAEVVSVSGLSSDVIAGIVVPVLLVLIAASAGVFYCKTKKEVYGGEMAEYD</sequence>
<dbReference type="EMBL" id="QBIY01013204">
    <property type="protein sequence ID" value="RXN10425.1"/>
    <property type="molecule type" value="Genomic_DNA"/>
</dbReference>
<keyword evidence="3" id="KW-1185">Reference proteome</keyword>
<dbReference type="Proteomes" id="UP000290572">
    <property type="component" value="Unassembled WGS sequence"/>
</dbReference>
<dbReference type="AlphaFoldDB" id="A0A498LYE9"/>
<keyword evidence="1" id="KW-0472">Membrane</keyword>
<comment type="caution">
    <text evidence="2">The sequence shown here is derived from an EMBL/GenBank/DDBJ whole genome shotgun (WGS) entry which is preliminary data.</text>
</comment>
<proteinExistence type="predicted"/>
<dbReference type="PANTHER" id="PTHR23320:SF128">
    <property type="entry name" value="MEMBRANE-SPANNING 4-DOMAINS SUBFAMILY A MEMBER 4A"/>
    <property type="match status" value="1"/>
</dbReference>
<protein>
    <submittedName>
        <fullName evidence="2">Membrane-spanning 4-domains subfamily A member 4A-like protein</fullName>
    </submittedName>
</protein>
<name>A0A498LYE9_LABRO</name>
<dbReference type="InterPro" id="IPR030417">
    <property type="entry name" value="MS4A"/>
</dbReference>
<dbReference type="PANTHER" id="PTHR23320">
    <property type="entry name" value="MEMBRANE-SPANNING 4-DOMAINS SUBFAMILY A MS4A -RELATED"/>
    <property type="match status" value="1"/>
</dbReference>
<feature type="transmembrane region" description="Helical" evidence="1">
    <location>
        <begin position="242"/>
        <end position="264"/>
    </location>
</feature>
<keyword evidence="1" id="KW-1133">Transmembrane helix</keyword>
<reference evidence="2 3" key="1">
    <citation type="submission" date="2018-03" db="EMBL/GenBank/DDBJ databases">
        <title>Draft genome sequence of Rohu Carp (Labeo rohita).</title>
        <authorList>
            <person name="Das P."/>
            <person name="Kushwaha B."/>
            <person name="Joshi C.G."/>
            <person name="Kumar D."/>
            <person name="Nagpure N.S."/>
            <person name="Sahoo L."/>
            <person name="Das S.P."/>
            <person name="Bit A."/>
            <person name="Patnaik S."/>
            <person name="Meher P.K."/>
            <person name="Jayasankar P."/>
            <person name="Koringa P.G."/>
            <person name="Patel N.V."/>
            <person name="Hinsu A.T."/>
            <person name="Kumar R."/>
            <person name="Pandey M."/>
            <person name="Agarwal S."/>
            <person name="Srivastava S."/>
            <person name="Singh M."/>
            <person name="Iquebal M.A."/>
            <person name="Jaiswal S."/>
            <person name="Angadi U.B."/>
            <person name="Kumar N."/>
            <person name="Raza M."/>
            <person name="Shah T.M."/>
            <person name="Rai A."/>
            <person name="Jena J.K."/>
        </authorList>
    </citation>
    <scope>NUCLEOTIDE SEQUENCE [LARGE SCALE GENOMIC DNA]</scope>
    <source>
        <strain evidence="2">DASCIFA01</strain>
        <tissue evidence="2">Testis</tissue>
    </source>
</reference>
<accession>A0A498LYE9</accession>